<evidence type="ECO:0000313" key="8">
    <source>
        <dbReference type="Proteomes" id="UP001438953"/>
    </source>
</evidence>
<dbReference type="InterPro" id="IPR001597">
    <property type="entry name" value="ArAA_b-elim_lyase/Thr_aldolase"/>
</dbReference>
<comment type="catalytic activity">
    <reaction evidence="5">
        <text>L-threonine = acetaldehyde + glycine</text>
        <dbReference type="Rhea" id="RHEA:19625"/>
        <dbReference type="ChEBI" id="CHEBI:15343"/>
        <dbReference type="ChEBI" id="CHEBI:57305"/>
        <dbReference type="ChEBI" id="CHEBI:57926"/>
        <dbReference type="EC" id="4.1.2.48"/>
    </reaction>
</comment>
<evidence type="ECO:0000256" key="1">
    <source>
        <dbReference type="ARBA" id="ARBA00001933"/>
    </source>
</evidence>
<dbReference type="CDD" id="cd06502">
    <property type="entry name" value="TA_like"/>
    <property type="match status" value="1"/>
</dbReference>
<protein>
    <recommendedName>
        <fullName evidence="5">L-threonine aldolase</fullName>
        <ecNumber evidence="5">4.1.2.48</ecNumber>
    </recommendedName>
</protein>
<evidence type="ECO:0000259" key="6">
    <source>
        <dbReference type="Pfam" id="PF01212"/>
    </source>
</evidence>
<dbReference type="EMBL" id="JAYWLC010000001">
    <property type="protein sequence ID" value="MER5170646.1"/>
    <property type="molecule type" value="Genomic_DNA"/>
</dbReference>
<reference evidence="7 8" key="2">
    <citation type="submission" date="2024-06" db="EMBL/GenBank/DDBJ databases">
        <title>Thioclava kandeliae sp. nov. from a rhizosphere soil sample of Kandelia candel in a mangrove.</title>
        <authorList>
            <person name="Mu T."/>
        </authorList>
    </citation>
    <scope>NUCLEOTIDE SEQUENCE [LARGE SCALE GENOMIC DNA]</scope>
    <source>
        <strain evidence="7 8">CPCC 100088</strain>
    </source>
</reference>
<comment type="caution">
    <text evidence="7">The sequence shown here is derived from an EMBL/GenBank/DDBJ whole genome shotgun (WGS) entry which is preliminary data.</text>
</comment>
<gene>
    <name evidence="7" type="ORF">VSX56_02570</name>
</gene>
<dbReference type="PIRSF" id="PIRSF038940">
    <property type="entry name" value="Low_specificity_LTA"/>
    <property type="match status" value="1"/>
</dbReference>
<keyword evidence="4 5" id="KW-0663">Pyridoxal phosphate</keyword>
<dbReference type="InterPro" id="IPR026273">
    <property type="entry name" value="Low_specificity_L-TA_bact"/>
</dbReference>
<dbReference type="InterPro" id="IPR015421">
    <property type="entry name" value="PyrdxlP-dep_Trfase_major"/>
</dbReference>
<comment type="subunit">
    <text evidence="3">Homotetramer.</text>
</comment>
<dbReference type="EC" id="4.1.2.48" evidence="5"/>
<dbReference type="InterPro" id="IPR015424">
    <property type="entry name" value="PyrdxlP-dep_Trfase"/>
</dbReference>
<sequence>MNFGSDNTSGVAPRIMEGLMAANAGHARSYGADDLTKAVEARIREVFEAPEARVFLVTSGTAANALSCALLTNPWEAIFCHRNAHIEEDECGAPEFFSDGAKLVLVEGEDAKMTPETLAQKIGHTGAAIHNIQRGMVSITNSTEFGTVYTAQEVRALCDVAKAHDLPVHMDGARFANALVRLDVSPAEMTWKAGVDVLSFGGTKNGCMGVEAVVIFDPARAQEFELRRKRAGQLMSKHRYLAAQMLAYLEEGYWLELARHANAMADKLSQGLAALPSVRLLHPVQSNGVFVALPRHLHCKLMAEGAYYYLWPFDQDLETGDPEELISARLVCSWSTTAQEVGAFLDHLGGQSASQAAFSEA</sequence>
<reference evidence="7 8" key="1">
    <citation type="submission" date="2024-01" db="EMBL/GenBank/DDBJ databases">
        <authorList>
            <person name="Deng Y."/>
            <person name="Su J."/>
        </authorList>
    </citation>
    <scope>NUCLEOTIDE SEQUENCE [LARGE SCALE GENOMIC DNA]</scope>
    <source>
        <strain evidence="7 8">CPCC 100088</strain>
    </source>
</reference>
<evidence type="ECO:0000256" key="5">
    <source>
        <dbReference type="PIRNR" id="PIRNR038940"/>
    </source>
</evidence>
<comment type="cofactor">
    <cofactor evidence="1 5">
        <name>pyridoxal 5'-phosphate</name>
        <dbReference type="ChEBI" id="CHEBI:597326"/>
    </cofactor>
</comment>
<dbReference type="RefSeq" id="WP_350934601.1">
    <property type="nucleotide sequence ID" value="NZ_JAYWLC010000001.1"/>
</dbReference>
<evidence type="ECO:0000256" key="3">
    <source>
        <dbReference type="ARBA" id="ARBA00011881"/>
    </source>
</evidence>
<dbReference type="SUPFAM" id="SSF53383">
    <property type="entry name" value="PLP-dependent transferases"/>
    <property type="match status" value="1"/>
</dbReference>
<comment type="catalytic activity">
    <reaction evidence="5">
        <text>L-allo-threonine = acetaldehyde + glycine</text>
        <dbReference type="Rhea" id="RHEA:26209"/>
        <dbReference type="ChEBI" id="CHEBI:15343"/>
        <dbReference type="ChEBI" id="CHEBI:57305"/>
        <dbReference type="ChEBI" id="CHEBI:58585"/>
        <dbReference type="EC" id="4.1.2.48"/>
    </reaction>
</comment>
<accession>A0ABV1SDE9</accession>
<dbReference type="PANTHER" id="PTHR48097:SF5">
    <property type="entry name" value="LOW SPECIFICITY L-THREONINE ALDOLASE"/>
    <property type="match status" value="1"/>
</dbReference>
<evidence type="ECO:0000313" key="7">
    <source>
        <dbReference type="EMBL" id="MER5170646.1"/>
    </source>
</evidence>
<evidence type="ECO:0000256" key="4">
    <source>
        <dbReference type="ARBA" id="ARBA00022898"/>
    </source>
</evidence>
<keyword evidence="5" id="KW-0456">Lyase</keyword>
<evidence type="ECO:0000256" key="2">
    <source>
        <dbReference type="ARBA" id="ARBA00006966"/>
    </source>
</evidence>
<name>A0ABV1SDE9_9RHOB</name>
<dbReference type="Gene3D" id="3.40.640.10">
    <property type="entry name" value="Type I PLP-dependent aspartate aminotransferase-like (Major domain)"/>
    <property type="match status" value="1"/>
</dbReference>
<dbReference type="Pfam" id="PF01212">
    <property type="entry name" value="Beta_elim_lyase"/>
    <property type="match status" value="1"/>
</dbReference>
<comment type="function">
    <text evidence="5">Catalyzes the cleavage of L-allo-threonine and L-threonine to glycine and acetaldehyde.</text>
</comment>
<comment type="similarity">
    <text evidence="2 5">Belongs to the threonine aldolase family.</text>
</comment>
<feature type="domain" description="Aromatic amino acid beta-eliminating lyase/threonine aldolase" evidence="6">
    <location>
        <begin position="3"/>
        <end position="291"/>
    </location>
</feature>
<dbReference type="InterPro" id="IPR015422">
    <property type="entry name" value="PyrdxlP-dep_Trfase_small"/>
</dbReference>
<organism evidence="7 8">
    <name type="scientific">Thioclava kandeliae</name>
    <dbReference type="NCBI Taxonomy" id="3070818"/>
    <lineage>
        <taxon>Bacteria</taxon>
        <taxon>Pseudomonadati</taxon>
        <taxon>Pseudomonadota</taxon>
        <taxon>Alphaproteobacteria</taxon>
        <taxon>Rhodobacterales</taxon>
        <taxon>Paracoccaceae</taxon>
        <taxon>Thioclava</taxon>
    </lineage>
</organism>
<dbReference type="Proteomes" id="UP001438953">
    <property type="component" value="Unassembled WGS sequence"/>
</dbReference>
<keyword evidence="8" id="KW-1185">Reference proteome</keyword>
<dbReference type="PANTHER" id="PTHR48097">
    <property type="entry name" value="L-THREONINE ALDOLASE-RELATED"/>
    <property type="match status" value="1"/>
</dbReference>
<dbReference type="Gene3D" id="3.90.1150.10">
    <property type="entry name" value="Aspartate Aminotransferase, domain 1"/>
    <property type="match status" value="1"/>
</dbReference>
<proteinExistence type="inferred from homology"/>